<comment type="catalytic activity">
    <reaction evidence="6 7">
        <text>L-threonylcarbamoyladenylate + adenosine(37) in tRNA = N(6)-L-threonylcarbamoyladenosine(37) in tRNA + AMP + H(+)</text>
        <dbReference type="Rhea" id="RHEA:37059"/>
        <dbReference type="Rhea" id="RHEA-COMP:10162"/>
        <dbReference type="Rhea" id="RHEA-COMP:10163"/>
        <dbReference type="ChEBI" id="CHEBI:15378"/>
        <dbReference type="ChEBI" id="CHEBI:73682"/>
        <dbReference type="ChEBI" id="CHEBI:74411"/>
        <dbReference type="ChEBI" id="CHEBI:74418"/>
        <dbReference type="ChEBI" id="CHEBI:456215"/>
        <dbReference type="EC" id="2.3.1.234"/>
    </reaction>
</comment>
<comment type="similarity">
    <text evidence="7">Belongs to the KAE1 / TsaD family.</text>
</comment>
<dbReference type="GO" id="GO:0061711">
    <property type="term" value="F:tRNA N(6)-L-threonylcarbamoyladenine synthase activity"/>
    <property type="evidence" value="ECO:0007669"/>
    <property type="project" value="UniProtKB-EC"/>
</dbReference>
<feature type="binding site" evidence="7">
    <location>
        <position position="325"/>
    </location>
    <ligand>
        <name>Fe cation</name>
        <dbReference type="ChEBI" id="CHEBI:24875"/>
    </ligand>
</feature>
<dbReference type="InterPro" id="IPR000905">
    <property type="entry name" value="Gcp-like_dom"/>
</dbReference>
<dbReference type="InterPro" id="IPR017861">
    <property type="entry name" value="KAE1/TsaD"/>
</dbReference>
<protein>
    <recommendedName>
        <fullName evidence="7">tRNA N6-adenosine threonylcarbamoyltransferase</fullName>
        <ecNumber evidence="7">2.3.1.234</ecNumber>
    </recommendedName>
    <alternativeName>
        <fullName evidence="7">N6-L-threonylcarbamoyladenine synthase</fullName>
        <shortName evidence="7">t(6)A synthase</shortName>
    </alternativeName>
    <alternativeName>
        <fullName evidence="7">t(6)A37 threonylcarbamoyladenosine biosynthesis protein TsaD</fullName>
    </alternativeName>
    <alternativeName>
        <fullName evidence="7">tRNA threonylcarbamoyladenosine biosynthesis protein TsaD</fullName>
    </alternativeName>
</protein>
<comment type="caution">
    <text evidence="9">The sequence shown here is derived from an EMBL/GenBank/DDBJ whole genome shotgun (WGS) entry which is preliminary data.</text>
</comment>
<evidence type="ECO:0000256" key="6">
    <source>
        <dbReference type="ARBA" id="ARBA00048117"/>
    </source>
</evidence>
<dbReference type="Pfam" id="PF00814">
    <property type="entry name" value="TsaD"/>
    <property type="match status" value="1"/>
</dbReference>
<keyword evidence="10" id="KW-1185">Reference proteome</keyword>
<dbReference type="GO" id="GO:0002949">
    <property type="term" value="P:tRNA threonylcarbamoyladenosine modification"/>
    <property type="evidence" value="ECO:0007669"/>
    <property type="project" value="UniProtKB-UniRule"/>
</dbReference>
<dbReference type="GO" id="GO:0005737">
    <property type="term" value="C:cytoplasm"/>
    <property type="evidence" value="ECO:0007669"/>
    <property type="project" value="UniProtKB-SubCell"/>
</dbReference>
<evidence type="ECO:0000256" key="7">
    <source>
        <dbReference type="HAMAP-Rule" id="MF_01445"/>
    </source>
</evidence>
<keyword evidence="4 7" id="KW-0408">Iron</keyword>
<comment type="cofactor">
    <cofactor evidence="7">
        <name>Fe(2+)</name>
        <dbReference type="ChEBI" id="CHEBI:29033"/>
    </cofactor>
    <text evidence="7">Binds 1 Fe(2+) ion per subunit.</text>
</comment>
<feature type="binding site" evidence="7">
    <location>
        <position position="110"/>
    </location>
    <ligand>
        <name>Fe cation</name>
        <dbReference type="ChEBI" id="CHEBI:24875"/>
    </ligand>
</feature>
<feature type="binding site" evidence="7">
    <location>
        <position position="165"/>
    </location>
    <ligand>
        <name>substrate</name>
    </ligand>
</feature>
<evidence type="ECO:0000256" key="5">
    <source>
        <dbReference type="ARBA" id="ARBA00023315"/>
    </source>
</evidence>
<dbReference type="NCBIfam" id="TIGR03723">
    <property type="entry name" value="T6A_TsaD_YgjD"/>
    <property type="match status" value="1"/>
</dbReference>
<evidence type="ECO:0000256" key="2">
    <source>
        <dbReference type="ARBA" id="ARBA00022694"/>
    </source>
</evidence>
<dbReference type="Gene3D" id="3.30.420.40">
    <property type="match status" value="2"/>
</dbReference>
<dbReference type="Proteomes" id="UP000503820">
    <property type="component" value="Unassembled WGS sequence"/>
</dbReference>
<keyword evidence="2 7" id="KW-0819">tRNA processing</keyword>
<evidence type="ECO:0000256" key="3">
    <source>
        <dbReference type="ARBA" id="ARBA00022723"/>
    </source>
</evidence>
<keyword evidence="5 7" id="KW-0012">Acyltransferase</keyword>
<feature type="domain" description="Gcp-like" evidence="8">
    <location>
        <begin position="23"/>
        <end position="332"/>
    </location>
</feature>
<accession>A0A7J0BPD4</accession>
<gene>
    <name evidence="7 9" type="primary">tsaD</name>
    <name evidence="9" type="ORF">DSM19430T_01520</name>
</gene>
<feature type="binding site" evidence="7">
    <location>
        <position position="178"/>
    </location>
    <ligand>
        <name>substrate</name>
    </ligand>
</feature>
<dbReference type="PANTHER" id="PTHR11735">
    <property type="entry name" value="TRNA N6-ADENOSINE THREONYLCARBAMOYLTRANSFERASE"/>
    <property type="match status" value="1"/>
</dbReference>
<keyword evidence="7" id="KW-0963">Cytoplasm</keyword>
<feature type="binding site" evidence="7">
    <location>
        <position position="182"/>
    </location>
    <ligand>
        <name>substrate</name>
    </ligand>
</feature>
<evidence type="ECO:0000259" key="8">
    <source>
        <dbReference type="Pfam" id="PF00814"/>
    </source>
</evidence>
<feature type="binding site" evidence="7">
    <location>
        <position position="114"/>
    </location>
    <ligand>
        <name>Fe cation</name>
        <dbReference type="ChEBI" id="CHEBI:24875"/>
    </ligand>
</feature>
<dbReference type="NCBIfam" id="TIGR00329">
    <property type="entry name" value="gcp_kae1"/>
    <property type="match status" value="1"/>
</dbReference>
<feature type="binding site" evidence="7">
    <location>
        <begin position="132"/>
        <end position="136"/>
    </location>
    <ligand>
        <name>substrate</name>
    </ligand>
</feature>
<dbReference type="EMBL" id="BLVP01000001">
    <property type="protein sequence ID" value="GFM35468.1"/>
    <property type="molecule type" value="Genomic_DNA"/>
</dbReference>
<comment type="function">
    <text evidence="7">Required for the formation of a threonylcarbamoyl group on adenosine at position 37 (t(6)A37) in tRNAs that read codons beginning with adenine. Is involved in the transfer of the threonylcarbamoyl moiety of threonylcarbamoyl-AMP (TC-AMP) to the N6 group of A37, together with TsaE and TsaB. TsaD likely plays a direct catalytic role in this reaction.</text>
</comment>
<dbReference type="InterPro" id="IPR022450">
    <property type="entry name" value="TsaD"/>
</dbReference>
<comment type="subcellular location">
    <subcellularLocation>
        <location evidence="7">Cytoplasm</location>
    </subcellularLocation>
</comment>
<dbReference type="PANTHER" id="PTHR11735:SF6">
    <property type="entry name" value="TRNA N6-ADENOSINE THREONYLCARBAMOYLTRANSFERASE, MITOCHONDRIAL"/>
    <property type="match status" value="1"/>
</dbReference>
<keyword evidence="3 7" id="KW-0479">Metal-binding</keyword>
<dbReference type="EC" id="2.3.1.234" evidence="7"/>
<feature type="binding site" evidence="7">
    <location>
        <position position="297"/>
    </location>
    <ligand>
        <name>substrate</name>
    </ligand>
</feature>
<keyword evidence="1 7" id="KW-0808">Transferase</keyword>
<reference evidence="9 10" key="1">
    <citation type="submission" date="2020-05" db="EMBL/GenBank/DDBJ databases">
        <title>Draft genome sequence of Desulfovibrio psychrotolerans JS1T.</title>
        <authorList>
            <person name="Ueno A."/>
            <person name="Tamazawa S."/>
            <person name="Tamamura S."/>
            <person name="Murakami T."/>
            <person name="Kiyama T."/>
            <person name="Inomata H."/>
            <person name="Amano Y."/>
            <person name="Miyakawa K."/>
            <person name="Tamaki H."/>
            <person name="Naganuma T."/>
            <person name="Kaneko K."/>
        </authorList>
    </citation>
    <scope>NUCLEOTIDE SEQUENCE [LARGE SCALE GENOMIC DNA]</scope>
    <source>
        <strain evidence="9 10">JS1</strain>
    </source>
</reference>
<dbReference type="SUPFAM" id="SSF53067">
    <property type="entry name" value="Actin-like ATPase domain"/>
    <property type="match status" value="1"/>
</dbReference>
<dbReference type="RefSeq" id="WP_174408189.1">
    <property type="nucleotide sequence ID" value="NZ_BLVP01000001.1"/>
</dbReference>
<proteinExistence type="inferred from homology"/>
<dbReference type="GO" id="GO:0005506">
    <property type="term" value="F:iron ion binding"/>
    <property type="evidence" value="ECO:0007669"/>
    <property type="project" value="UniProtKB-UniRule"/>
</dbReference>
<evidence type="ECO:0000256" key="1">
    <source>
        <dbReference type="ARBA" id="ARBA00022679"/>
    </source>
</evidence>
<name>A0A7J0BPD4_9BACT</name>
<evidence type="ECO:0000256" key="4">
    <source>
        <dbReference type="ARBA" id="ARBA00023004"/>
    </source>
</evidence>
<dbReference type="HAMAP" id="MF_01445">
    <property type="entry name" value="TsaD"/>
    <property type="match status" value="1"/>
</dbReference>
<organism evidence="9 10">
    <name type="scientific">Desulfovibrio psychrotolerans</name>
    <dbReference type="NCBI Taxonomy" id="415242"/>
    <lineage>
        <taxon>Bacteria</taxon>
        <taxon>Pseudomonadati</taxon>
        <taxon>Thermodesulfobacteriota</taxon>
        <taxon>Desulfovibrionia</taxon>
        <taxon>Desulfovibrionales</taxon>
        <taxon>Desulfovibrionaceae</taxon>
        <taxon>Desulfovibrio</taxon>
    </lineage>
</organism>
<dbReference type="FunFam" id="3.30.420.40:FF:000012">
    <property type="entry name" value="tRNA N6-adenosine threonylcarbamoyltransferase"/>
    <property type="match status" value="1"/>
</dbReference>
<dbReference type="AlphaFoldDB" id="A0A7J0BPD4"/>
<sequence>MITLGIETSCDETALALIRDGKLLHDVISSQTDIHSLFGGVVPEIASREHYRLIGRLFADLLKKTDLSIAMIDTVAVSRGPGLLGSLLVGLGFAKGLAAASNARLVGVNHLHAHLLAAGLEQQLRFPAVGLLVSGGHTHIYHILSANDFRLLGRTLDDAAGEAFDKVAKMLNMPYPGGHLIDRIGRMAMPDVKLFTKPYVDNDNLDFSFSGLKTAASLHIQRNPHLRFSSPAEAARRCAVAEEETTSLQELAVLCASFNHTVAQTLRIKMQRALERLMTQEQGRPVSLVVAGGVAANSMVREAMTGLAEHFDVEAVLPSLSLCTDNGAMVAYAGEQLARLGLRHLPDLEAIPRGQAIPDDMVRDEGACPAICGK</sequence>
<evidence type="ECO:0000313" key="9">
    <source>
        <dbReference type="EMBL" id="GFM35468.1"/>
    </source>
</evidence>
<dbReference type="PRINTS" id="PR00789">
    <property type="entry name" value="OSIALOPTASE"/>
</dbReference>
<evidence type="ECO:0000313" key="10">
    <source>
        <dbReference type="Proteomes" id="UP000503820"/>
    </source>
</evidence>
<dbReference type="InterPro" id="IPR043129">
    <property type="entry name" value="ATPase_NBD"/>
</dbReference>